<reference evidence="2 3" key="1">
    <citation type="submission" date="2016-10" db="EMBL/GenBank/DDBJ databases">
        <authorList>
            <person name="de Groot N.N."/>
        </authorList>
    </citation>
    <scope>NUCLEOTIDE SEQUENCE [LARGE SCALE GENOMIC DNA]</scope>
    <source>
        <strain evidence="2 3">DSM 11443</strain>
    </source>
</reference>
<sequence length="148" mass="16002">MRTGLLTLLNLALLILFPVSWAAPLMRAGMLPLFALNEISVLTGLQALWRTDVFLAALVTLFAVVAPYGKTVTLALMHFEILSLHALPVLRLLGKLAMAEVFLLALYIVLIKGTGFGRIEVGCGLYLFTACVLASLGISWATKQTDTN</sequence>
<dbReference type="RefSeq" id="WP_093924362.1">
    <property type="nucleotide sequence ID" value="NZ_FOMW01000009.1"/>
</dbReference>
<keyword evidence="1" id="KW-1133">Transmembrane helix</keyword>
<keyword evidence="3" id="KW-1185">Reference proteome</keyword>
<feature type="transmembrane region" description="Helical" evidence="1">
    <location>
        <begin position="123"/>
        <end position="142"/>
    </location>
</feature>
<dbReference type="InterPro" id="IPR007498">
    <property type="entry name" value="PqiA-like"/>
</dbReference>
<keyword evidence="1" id="KW-0472">Membrane</keyword>
<accession>A0A1I2CG78</accession>
<gene>
    <name evidence="2" type="ORF">SAMN04488523_109114</name>
</gene>
<dbReference type="OrthoDB" id="7859336at2"/>
<proteinExistence type="predicted"/>
<dbReference type="STRING" id="74348.SAMN04488523_109114"/>
<protein>
    <submittedName>
        <fullName evidence="2">Paraquat-inducible protein A</fullName>
    </submittedName>
</protein>
<feature type="transmembrane region" description="Helical" evidence="1">
    <location>
        <begin position="54"/>
        <end position="77"/>
    </location>
</feature>
<dbReference type="Proteomes" id="UP000198977">
    <property type="component" value="Unassembled WGS sequence"/>
</dbReference>
<dbReference type="EMBL" id="FOMW01000009">
    <property type="protein sequence ID" value="SFE67306.1"/>
    <property type="molecule type" value="Genomic_DNA"/>
</dbReference>
<keyword evidence="1" id="KW-0812">Transmembrane</keyword>
<name>A0A1I2CG78_9RHOB</name>
<dbReference type="Pfam" id="PF04403">
    <property type="entry name" value="PqiA"/>
    <property type="match status" value="1"/>
</dbReference>
<dbReference type="AlphaFoldDB" id="A0A1I2CG78"/>
<evidence type="ECO:0000313" key="2">
    <source>
        <dbReference type="EMBL" id="SFE67306.1"/>
    </source>
</evidence>
<feature type="transmembrane region" description="Helical" evidence="1">
    <location>
        <begin position="89"/>
        <end position="111"/>
    </location>
</feature>
<organism evidence="2 3">
    <name type="scientific">Sulfitobacter brevis</name>
    <dbReference type="NCBI Taxonomy" id="74348"/>
    <lineage>
        <taxon>Bacteria</taxon>
        <taxon>Pseudomonadati</taxon>
        <taxon>Pseudomonadota</taxon>
        <taxon>Alphaproteobacteria</taxon>
        <taxon>Rhodobacterales</taxon>
        <taxon>Roseobacteraceae</taxon>
        <taxon>Sulfitobacter</taxon>
    </lineage>
</organism>
<evidence type="ECO:0000256" key="1">
    <source>
        <dbReference type="SAM" id="Phobius"/>
    </source>
</evidence>
<evidence type="ECO:0000313" key="3">
    <source>
        <dbReference type="Proteomes" id="UP000198977"/>
    </source>
</evidence>